<dbReference type="GO" id="GO:0005634">
    <property type="term" value="C:nucleus"/>
    <property type="evidence" value="ECO:0007669"/>
    <property type="project" value="TreeGrafter"/>
</dbReference>
<evidence type="ECO:0000259" key="11">
    <source>
        <dbReference type="PROSITE" id="PS50089"/>
    </source>
</evidence>
<feature type="domain" description="BTB" evidence="12">
    <location>
        <begin position="726"/>
        <end position="855"/>
    </location>
</feature>
<evidence type="ECO:0000256" key="7">
    <source>
        <dbReference type="ARBA" id="ARBA00032166"/>
    </source>
</evidence>
<dbReference type="PROSITE" id="PS51886">
    <property type="entry name" value="TLDC"/>
    <property type="match status" value="1"/>
</dbReference>
<keyword evidence="9" id="KW-0479">Metal-binding</keyword>
<feature type="domain" description="SAM-dependent MTase TRM10-type" evidence="13">
    <location>
        <begin position="116"/>
        <end position="350"/>
    </location>
</feature>
<feature type="region of interest" description="Disordered" evidence="10">
    <location>
        <begin position="1"/>
        <end position="124"/>
    </location>
</feature>
<evidence type="ECO:0000313" key="15">
    <source>
        <dbReference type="EMBL" id="RAR07654.1"/>
    </source>
</evidence>
<reference evidence="16" key="1">
    <citation type="submission" date="2018-05" db="EMBL/GenBank/DDBJ databases">
        <title>Draft genome sequence of Stemphylium lycopersici strain CIDEFI 213.</title>
        <authorList>
            <person name="Medina R."/>
            <person name="Franco M.E.E."/>
            <person name="Lucentini C.G."/>
            <person name="Saparrat M.C.N."/>
            <person name="Balatti P.A."/>
        </authorList>
    </citation>
    <scope>NUCLEOTIDE SEQUENCE [LARGE SCALE GENOMIC DNA]</scope>
    <source>
        <strain evidence="16">CIDEFI 213</strain>
    </source>
</reference>
<feature type="domain" description="TLDc" evidence="14">
    <location>
        <begin position="502"/>
        <end position="725"/>
    </location>
</feature>
<dbReference type="Pfam" id="PF07534">
    <property type="entry name" value="TLD"/>
    <property type="match status" value="2"/>
</dbReference>
<organism evidence="15 16">
    <name type="scientific">Stemphylium lycopersici</name>
    <name type="common">Tomato gray leaf spot disease fungus</name>
    <name type="synonym">Thyrospora lycopersici</name>
    <dbReference type="NCBI Taxonomy" id="183478"/>
    <lineage>
        <taxon>Eukaryota</taxon>
        <taxon>Fungi</taxon>
        <taxon>Dikarya</taxon>
        <taxon>Ascomycota</taxon>
        <taxon>Pezizomycotina</taxon>
        <taxon>Dothideomycetes</taxon>
        <taxon>Pleosporomycetidae</taxon>
        <taxon>Pleosporales</taxon>
        <taxon>Pleosporineae</taxon>
        <taxon>Pleosporaceae</taxon>
        <taxon>Stemphylium</taxon>
    </lineage>
</organism>
<dbReference type="GO" id="GO:0008270">
    <property type="term" value="F:zinc ion binding"/>
    <property type="evidence" value="ECO:0007669"/>
    <property type="project" value="UniProtKB-KW"/>
</dbReference>
<feature type="compositionally biased region" description="Basic and acidic residues" evidence="10">
    <location>
        <begin position="68"/>
        <end position="106"/>
    </location>
</feature>
<evidence type="ECO:0000256" key="1">
    <source>
        <dbReference type="ARBA" id="ARBA00012797"/>
    </source>
</evidence>
<dbReference type="InterPro" id="IPR013083">
    <property type="entry name" value="Znf_RING/FYVE/PHD"/>
</dbReference>
<feature type="region of interest" description="Disordered" evidence="10">
    <location>
        <begin position="625"/>
        <end position="647"/>
    </location>
</feature>
<keyword evidence="3" id="KW-0489">Methyltransferase</keyword>
<dbReference type="AlphaFoldDB" id="A0A364MZD0"/>
<proteinExistence type="predicted"/>
<dbReference type="SMART" id="SM00584">
    <property type="entry name" value="TLDc"/>
    <property type="match status" value="1"/>
</dbReference>
<feature type="compositionally biased region" description="Acidic residues" evidence="10">
    <location>
        <begin position="239"/>
        <end position="251"/>
    </location>
</feature>
<feature type="region of interest" description="Disordered" evidence="10">
    <location>
        <begin position="361"/>
        <end position="396"/>
    </location>
</feature>
<accession>A0A364MZD0</accession>
<dbReference type="SUPFAM" id="SSF57850">
    <property type="entry name" value="RING/U-box"/>
    <property type="match status" value="1"/>
</dbReference>
<dbReference type="Gene3D" id="3.30.40.10">
    <property type="entry name" value="Zinc/RING finger domain, C3HC4 (zinc finger)"/>
    <property type="match status" value="1"/>
</dbReference>
<feature type="compositionally biased region" description="Low complexity" evidence="10">
    <location>
        <begin position="364"/>
        <end position="383"/>
    </location>
</feature>
<comment type="caution">
    <text evidence="15">The sequence shown here is derived from an EMBL/GenBank/DDBJ whole genome shotgun (WGS) entry which is preliminary data.</text>
</comment>
<dbReference type="InterPro" id="IPR001841">
    <property type="entry name" value="Znf_RING"/>
</dbReference>
<feature type="domain" description="RING-type" evidence="11">
    <location>
        <begin position="768"/>
        <end position="815"/>
    </location>
</feature>
<name>A0A364MZD0_STELY</name>
<keyword evidence="9" id="KW-0863">Zinc-finger</keyword>
<dbReference type="Proteomes" id="UP000249619">
    <property type="component" value="Unassembled WGS sequence"/>
</dbReference>
<dbReference type="GO" id="GO:0052905">
    <property type="term" value="F:tRNA (guanosine(9)-N1)-methyltransferase activity"/>
    <property type="evidence" value="ECO:0007669"/>
    <property type="project" value="UniProtKB-EC"/>
</dbReference>
<feature type="compositionally biased region" description="Basic and acidic residues" evidence="10">
    <location>
        <begin position="228"/>
        <end position="238"/>
    </location>
</feature>
<dbReference type="PROSITE" id="PS51675">
    <property type="entry name" value="SAM_MT_TRM10"/>
    <property type="match status" value="1"/>
</dbReference>
<keyword evidence="9" id="KW-0862">Zinc</keyword>
<dbReference type="GO" id="GO:0002939">
    <property type="term" value="P:tRNA N1-guanine methylation"/>
    <property type="evidence" value="ECO:0007669"/>
    <property type="project" value="TreeGrafter"/>
</dbReference>
<dbReference type="PANTHER" id="PTHR13563">
    <property type="entry name" value="TRNA (GUANINE-9-) METHYLTRANSFERASE"/>
    <property type="match status" value="1"/>
</dbReference>
<comment type="catalytic activity">
    <reaction evidence="8">
        <text>guanosine(9) in tRNA + S-adenosyl-L-methionine = N(1)-methylguanosine(9) in tRNA + S-adenosyl-L-homocysteine + H(+)</text>
        <dbReference type="Rhea" id="RHEA:43156"/>
        <dbReference type="Rhea" id="RHEA-COMP:10367"/>
        <dbReference type="Rhea" id="RHEA-COMP:10368"/>
        <dbReference type="ChEBI" id="CHEBI:15378"/>
        <dbReference type="ChEBI" id="CHEBI:57856"/>
        <dbReference type="ChEBI" id="CHEBI:59789"/>
        <dbReference type="ChEBI" id="CHEBI:73542"/>
        <dbReference type="ChEBI" id="CHEBI:74269"/>
        <dbReference type="EC" id="2.1.1.221"/>
    </reaction>
</comment>
<keyword evidence="4" id="KW-0808">Transferase</keyword>
<evidence type="ECO:0000256" key="8">
    <source>
        <dbReference type="ARBA" id="ARBA00048434"/>
    </source>
</evidence>
<sequence>MRKLERADGDEIVVDAPADATPTEQNTTSAEHGETAGSAEAATPVPAEGGDAEPKLSKNQLKKQRRHERWEAGREDRKLKRKEKVKEKKERRREEWAKMPADENGNRPRPPPSRAPRHSAGPGKQVPITVVFDCDFEELMFDNELKSLGLQITRCYSDNRKANFRAHLALSSFGGKMKERFDGILAKQYTSWKSFRFFEEDFVQVAEKAKEWMTGPDGGEVLGALKSSDSEKPEKSDGAEGEGEGEAEAEEGEIVYLSSESDEILTHLKPNSTYIIGGLVDKNRHKGICHKRAVSRGIKTAKLPIGEYLEMKSRQVLVTNHVLEIMLKWMEFGDWGKAFMAVMPERKGAKLKSRRGDLTLPIMSHSEGTPSSSSPFRPPSSHTSPPPKRATPNRSSSYFTYPVSYAMSGILRRLNTDSSPRPDAQAKSERSSNRNSAGNLQSQLQSTASSLSQSFASFVSSNTPDMNAVFQPPHRIASPFQPPPLTPLSLKGWRSGMREQGKLLSKALAEEIRLLLPPRLQLVDEWSLAYSLEQNGVSLGTLYQQSDEYRGKRGGFVLVVRDGGGGIFGAYLSDAPHPSTSFYGNGECFLWRAHILAGLPDLQMNLPPPPSEDTTNAVRMTTISSPKRREDKLALPHSGQATKSGASTPERIRFKAFPYSGVNDYMIFCEHSYLSVGGGDGHYGLWLDDNLENGVSDTCPTFGNEPLSDDGKKFEVMGVELCLDRKYVSFKVSGTNRHFTVHEDLLCKNSKYFRKLLQKDRKSIDGICSICHENLDPEVDDLTFCRWTCGQNFHEKCNDGQKNSRAGPMSCPICRKPWKLKADDLVLVGKPTNVDRDSIQSYVEWFYTGNMGIIPSGNRGSQNFNISILGALTVAIVFQDIGSKSFLIAEYFSSIEEEEEKSSKAW</sequence>
<evidence type="ECO:0000256" key="4">
    <source>
        <dbReference type="ARBA" id="ARBA00022679"/>
    </source>
</evidence>
<gene>
    <name evidence="15" type="ORF">DDE83_006394</name>
</gene>
<evidence type="ECO:0000313" key="16">
    <source>
        <dbReference type="Proteomes" id="UP000249619"/>
    </source>
</evidence>
<evidence type="ECO:0000256" key="10">
    <source>
        <dbReference type="SAM" id="MobiDB-lite"/>
    </source>
</evidence>
<dbReference type="InterPro" id="IPR007356">
    <property type="entry name" value="tRNA_m1G_MeTrfase_euk"/>
</dbReference>
<dbReference type="Gene3D" id="3.40.1280.30">
    <property type="match status" value="1"/>
</dbReference>
<evidence type="ECO:0000259" key="14">
    <source>
        <dbReference type="PROSITE" id="PS51886"/>
    </source>
</evidence>
<dbReference type="InterPro" id="IPR006571">
    <property type="entry name" value="TLDc_dom"/>
</dbReference>
<dbReference type="InterPro" id="IPR028564">
    <property type="entry name" value="MT_TRM10-typ"/>
</dbReference>
<dbReference type="PROSITE" id="PS50097">
    <property type="entry name" value="BTB"/>
    <property type="match status" value="1"/>
</dbReference>
<evidence type="ECO:0000256" key="5">
    <source>
        <dbReference type="ARBA" id="ARBA00022691"/>
    </source>
</evidence>
<dbReference type="InterPro" id="IPR038459">
    <property type="entry name" value="MT_TRM10-typ_sf"/>
</dbReference>
<evidence type="ECO:0000259" key="12">
    <source>
        <dbReference type="PROSITE" id="PS50097"/>
    </source>
</evidence>
<keyword evidence="5" id="KW-0949">S-adenosyl-L-methionine</keyword>
<dbReference type="EMBL" id="QGDH01000097">
    <property type="protein sequence ID" value="RAR07654.1"/>
    <property type="molecule type" value="Genomic_DNA"/>
</dbReference>
<protein>
    <recommendedName>
        <fullName evidence="2">tRNA (guanine(9)-N1)-methyltransferase</fullName>
        <ecNumber evidence="1">2.1.1.221</ecNumber>
    </recommendedName>
    <alternativeName>
        <fullName evidence="7">tRNA methyltransferase 10</fullName>
    </alternativeName>
    <alternativeName>
        <fullName evidence="6">tRNA(m1G9)-methyltransferase</fullName>
    </alternativeName>
</protein>
<dbReference type="PROSITE" id="PS50089">
    <property type="entry name" value="ZF_RING_2"/>
    <property type="match status" value="1"/>
</dbReference>
<keyword evidence="16" id="KW-1185">Reference proteome</keyword>
<dbReference type="PANTHER" id="PTHR13563:SF13">
    <property type="entry name" value="TRNA METHYLTRANSFERASE 10 HOMOLOG A"/>
    <property type="match status" value="1"/>
</dbReference>
<evidence type="ECO:0000259" key="13">
    <source>
        <dbReference type="PROSITE" id="PS51675"/>
    </source>
</evidence>
<evidence type="ECO:0000256" key="2">
    <source>
        <dbReference type="ARBA" id="ARBA00020451"/>
    </source>
</evidence>
<evidence type="ECO:0000256" key="6">
    <source>
        <dbReference type="ARBA" id="ARBA00031792"/>
    </source>
</evidence>
<evidence type="ECO:0000256" key="3">
    <source>
        <dbReference type="ARBA" id="ARBA00022603"/>
    </source>
</evidence>
<feature type="region of interest" description="Disordered" evidence="10">
    <location>
        <begin position="414"/>
        <end position="446"/>
    </location>
</feature>
<feature type="region of interest" description="Disordered" evidence="10">
    <location>
        <begin position="214"/>
        <end position="251"/>
    </location>
</feature>
<dbReference type="GO" id="GO:0000049">
    <property type="term" value="F:tRNA binding"/>
    <property type="evidence" value="ECO:0007669"/>
    <property type="project" value="TreeGrafter"/>
</dbReference>
<dbReference type="InterPro" id="IPR000210">
    <property type="entry name" value="BTB/POZ_dom"/>
</dbReference>
<evidence type="ECO:0000256" key="9">
    <source>
        <dbReference type="PROSITE-ProRule" id="PRU00175"/>
    </source>
</evidence>
<dbReference type="STRING" id="183478.A0A364MZD0"/>
<dbReference type="CDD" id="cd18089">
    <property type="entry name" value="SPOUT_Trm10-like"/>
    <property type="match status" value="1"/>
</dbReference>
<dbReference type="EC" id="2.1.1.221" evidence="1"/>